<evidence type="ECO:0000256" key="5">
    <source>
        <dbReference type="SAM" id="Phobius"/>
    </source>
</evidence>
<comment type="caution">
    <text evidence="7">The sequence shown here is derived from an EMBL/GenBank/DDBJ whole genome shotgun (WGS) entry which is preliminary data.</text>
</comment>
<feature type="transmembrane region" description="Helical" evidence="5">
    <location>
        <begin position="160"/>
        <end position="181"/>
    </location>
</feature>
<dbReference type="GO" id="GO:0015179">
    <property type="term" value="F:L-amino acid transmembrane transporter activity"/>
    <property type="evidence" value="ECO:0007669"/>
    <property type="project" value="TreeGrafter"/>
</dbReference>
<name>A0A210R4E1_MIZYE</name>
<feature type="transmembrane region" description="Helical" evidence="5">
    <location>
        <begin position="20"/>
        <end position="36"/>
    </location>
</feature>
<dbReference type="AlphaFoldDB" id="A0A210R4E1"/>
<dbReference type="PANTHER" id="PTHR22950">
    <property type="entry name" value="AMINO ACID TRANSPORTER"/>
    <property type="match status" value="1"/>
</dbReference>
<feature type="domain" description="Amino acid transporter transmembrane" evidence="6">
    <location>
        <begin position="305"/>
        <end position="603"/>
    </location>
</feature>
<keyword evidence="3 5" id="KW-1133">Transmembrane helix</keyword>
<feature type="transmembrane region" description="Helical" evidence="5">
    <location>
        <begin position="444"/>
        <end position="466"/>
    </location>
</feature>
<dbReference type="GO" id="GO:0005774">
    <property type="term" value="C:vacuolar membrane"/>
    <property type="evidence" value="ECO:0007669"/>
    <property type="project" value="TreeGrafter"/>
</dbReference>
<feature type="domain" description="Amino acid transporter transmembrane" evidence="6">
    <location>
        <begin position="143"/>
        <end position="264"/>
    </location>
</feature>
<dbReference type="PANTHER" id="PTHR22950:SF700">
    <property type="entry name" value="AMINO ACID TRANSPORTER TRANSMEMBRANE DOMAIN-CONTAINING PROTEIN"/>
    <property type="match status" value="1"/>
</dbReference>
<sequence>MTTERTGPRWIMHLGDFANMLKAFIGSNYLGVAFAFKQSGLVLGVISLLIIAGLTDHCCHLIVKTKYHAMRVILGQFKVKRQLSQSSDRYQAGNRLDCSGYSFNGETTDSDGDHPHTNGVDRDLPNVDIEVNDLAKLEHHMMKHMSYGDVGRLSFGKSGLFVVNLFIGTTQFCFCVAYFIFIGNTIHKLFPLFVDCHNVTVNSTFTYPVSIPTTTLASMPHLHNGGVRAAGFTGLNMTTMELITTKKFTIPESNLSTSSLTTSTLPSNITLAPTVSPQNMSTTPAENTTKPWKRLCQDKSTAPDLKLLVLTPLPLFLIFALIRSIRNLSWISVVANVSILGGCIAVFLYMIVNFSVGDFMYANFAGLPVFFGMVTAAFEGIGLVIPVESSMEGNRHNFNSFLHGAVGVLTLILGTFGVMGYIMFGNDVQQMLNLNIPSTEWVSFAVNVGVCVGVLLTFPLQIYPVIELIEIILFSEGSICGPRRRMDRLLQEEDTEESLLPHAADKLPITVAVHIPDVVPAWKRNIVRILVVGAAVCLAVVFRASFAYIGGFTGAVGSSALAFVLPCIFHLKLCSKDLSYGVILKDILIIVFGCGASCVSLIYVVKALVSKTSV</sequence>
<feature type="transmembrane region" description="Helical" evidence="5">
    <location>
        <begin position="529"/>
        <end position="549"/>
    </location>
</feature>
<organism evidence="7 8">
    <name type="scientific">Mizuhopecten yessoensis</name>
    <name type="common">Japanese scallop</name>
    <name type="synonym">Patinopecten yessoensis</name>
    <dbReference type="NCBI Taxonomy" id="6573"/>
    <lineage>
        <taxon>Eukaryota</taxon>
        <taxon>Metazoa</taxon>
        <taxon>Spiralia</taxon>
        <taxon>Lophotrochozoa</taxon>
        <taxon>Mollusca</taxon>
        <taxon>Bivalvia</taxon>
        <taxon>Autobranchia</taxon>
        <taxon>Pteriomorphia</taxon>
        <taxon>Pectinida</taxon>
        <taxon>Pectinoidea</taxon>
        <taxon>Pectinidae</taxon>
        <taxon>Mizuhopecten</taxon>
    </lineage>
</organism>
<accession>A0A210R4E1</accession>
<evidence type="ECO:0000313" key="7">
    <source>
        <dbReference type="EMBL" id="OWF55910.1"/>
    </source>
</evidence>
<dbReference type="Pfam" id="PF01490">
    <property type="entry name" value="Aa_trans"/>
    <property type="match status" value="3"/>
</dbReference>
<evidence type="ECO:0000259" key="6">
    <source>
        <dbReference type="Pfam" id="PF01490"/>
    </source>
</evidence>
<reference evidence="7 8" key="1">
    <citation type="journal article" date="2017" name="Nat. Ecol. Evol.">
        <title>Scallop genome provides insights into evolution of bilaterian karyotype and development.</title>
        <authorList>
            <person name="Wang S."/>
            <person name="Zhang J."/>
            <person name="Jiao W."/>
            <person name="Li J."/>
            <person name="Xun X."/>
            <person name="Sun Y."/>
            <person name="Guo X."/>
            <person name="Huan P."/>
            <person name="Dong B."/>
            <person name="Zhang L."/>
            <person name="Hu X."/>
            <person name="Sun X."/>
            <person name="Wang J."/>
            <person name="Zhao C."/>
            <person name="Wang Y."/>
            <person name="Wang D."/>
            <person name="Huang X."/>
            <person name="Wang R."/>
            <person name="Lv J."/>
            <person name="Li Y."/>
            <person name="Zhang Z."/>
            <person name="Liu B."/>
            <person name="Lu W."/>
            <person name="Hui Y."/>
            <person name="Liang J."/>
            <person name="Zhou Z."/>
            <person name="Hou R."/>
            <person name="Li X."/>
            <person name="Liu Y."/>
            <person name="Li H."/>
            <person name="Ning X."/>
            <person name="Lin Y."/>
            <person name="Zhao L."/>
            <person name="Xing Q."/>
            <person name="Dou J."/>
            <person name="Li Y."/>
            <person name="Mao J."/>
            <person name="Guo H."/>
            <person name="Dou H."/>
            <person name="Li T."/>
            <person name="Mu C."/>
            <person name="Jiang W."/>
            <person name="Fu Q."/>
            <person name="Fu X."/>
            <person name="Miao Y."/>
            <person name="Liu J."/>
            <person name="Yu Q."/>
            <person name="Li R."/>
            <person name="Liao H."/>
            <person name="Li X."/>
            <person name="Kong Y."/>
            <person name="Jiang Z."/>
            <person name="Chourrout D."/>
            <person name="Li R."/>
            <person name="Bao Z."/>
        </authorList>
    </citation>
    <scope>NUCLEOTIDE SEQUENCE [LARGE SCALE GENOMIC DNA]</scope>
    <source>
        <strain evidence="7 8">PY_sf001</strain>
    </source>
</reference>
<evidence type="ECO:0000256" key="1">
    <source>
        <dbReference type="ARBA" id="ARBA00004141"/>
    </source>
</evidence>
<feature type="transmembrane region" description="Helical" evidence="5">
    <location>
        <begin position="587"/>
        <end position="609"/>
    </location>
</feature>
<dbReference type="OrthoDB" id="1684102at2759"/>
<feature type="domain" description="Amino acid transporter transmembrane" evidence="6">
    <location>
        <begin position="17"/>
        <end position="68"/>
    </location>
</feature>
<dbReference type="InterPro" id="IPR013057">
    <property type="entry name" value="AA_transpt_TM"/>
</dbReference>
<evidence type="ECO:0000256" key="2">
    <source>
        <dbReference type="ARBA" id="ARBA00022692"/>
    </source>
</evidence>
<feature type="transmembrane region" description="Helical" evidence="5">
    <location>
        <begin position="329"/>
        <end position="352"/>
    </location>
</feature>
<evidence type="ECO:0000313" key="8">
    <source>
        <dbReference type="Proteomes" id="UP000242188"/>
    </source>
</evidence>
<keyword evidence="2 5" id="KW-0812">Transmembrane</keyword>
<protein>
    <submittedName>
        <fullName evidence="7">Proton-coupled amino acid transporter 4</fullName>
    </submittedName>
</protein>
<dbReference type="Proteomes" id="UP000242188">
    <property type="component" value="Unassembled WGS sequence"/>
</dbReference>
<comment type="subcellular location">
    <subcellularLocation>
        <location evidence="1">Membrane</location>
        <topology evidence="1">Multi-pass membrane protein</topology>
    </subcellularLocation>
</comment>
<feature type="transmembrane region" description="Helical" evidence="5">
    <location>
        <begin position="42"/>
        <end position="63"/>
    </location>
</feature>
<evidence type="ECO:0000256" key="4">
    <source>
        <dbReference type="ARBA" id="ARBA00023136"/>
    </source>
</evidence>
<dbReference type="STRING" id="6573.A0A210R4E1"/>
<feature type="transmembrane region" description="Helical" evidence="5">
    <location>
        <begin position="305"/>
        <end position="322"/>
    </location>
</feature>
<feature type="transmembrane region" description="Helical" evidence="5">
    <location>
        <begin position="364"/>
        <end position="388"/>
    </location>
</feature>
<evidence type="ECO:0000256" key="3">
    <source>
        <dbReference type="ARBA" id="ARBA00022989"/>
    </source>
</evidence>
<proteinExistence type="predicted"/>
<feature type="transmembrane region" description="Helical" evidence="5">
    <location>
        <begin position="400"/>
        <end position="424"/>
    </location>
</feature>
<feature type="transmembrane region" description="Helical" evidence="5">
    <location>
        <begin position="555"/>
        <end position="575"/>
    </location>
</feature>
<dbReference type="EMBL" id="NEDP02000449">
    <property type="protein sequence ID" value="OWF55910.1"/>
    <property type="molecule type" value="Genomic_DNA"/>
</dbReference>
<keyword evidence="4 5" id="KW-0472">Membrane</keyword>
<keyword evidence="8" id="KW-1185">Reference proteome</keyword>
<gene>
    <name evidence="7" type="ORF">KP79_PYT06436</name>
</gene>